<evidence type="ECO:0000256" key="6">
    <source>
        <dbReference type="SAM" id="Phobius"/>
    </source>
</evidence>
<dbReference type="PANTHER" id="PTHR20855:SF105">
    <property type="entry name" value="HAEMOLYSIN-III RELATED FAMILY PROTEIN, EXPRESSED"/>
    <property type="match status" value="1"/>
</dbReference>
<dbReference type="GO" id="GO:0009744">
    <property type="term" value="P:response to sucrose"/>
    <property type="evidence" value="ECO:0007669"/>
    <property type="project" value="UniProtKB-ARBA"/>
</dbReference>
<feature type="binding site" evidence="5">
    <location>
        <position position="237"/>
    </location>
    <ligand>
        <name>Zn(2+)</name>
        <dbReference type="ChEBI" id="CHEBI:29105"/>
    </ligand>
</feature>
<accession>A0A199VDF5</accession>
<dbReference type="STRING" id="4615.A0A199VDF5"/>
<dbReference type="InterPro" id="IPR004254">
    <property type="entry name" value="AdipoR/HlyIII-related"/>
</dbReference>
<comment type="subcellular location">
    <subcellularLocation>
        <location evidence="1">Membrane</location>
        <topology evidence="1">Multi-pass membrane protein</topology>
    </subcellularLocation>
</comment>
<feature type="binding site" evidence="5">
    <location>
        <position position="382"/>
    </location>
    <ligand>
        <name>Zn(2+)</name>
        <dbReference type="ChEBI" id="CHEBI:29105"/>
    </ligand>
</feature>
<keyword evidence="2 6" id="KW-0812">Transmembrane</keyword>
<protein>
    <submittedName>
        <fullName evidence="7">Heptahelical transmembrane protein 4</fullName>
    </submittedName>
</protein>
<evidence type="ECO:0000256" key="1">
    <source>
        <dbReference type="ARBA" id="ARBA00004141"/>
    </source>
</evidence>
<keyword evidence="5" id="KW-0479">Metal-binding</keyword>
<feature type="binding site" evidence="5">
    <location>
        <position position="386"/>
    </location>
    <ligand>
        <name>Zn(2+)</name>
        <dbReference type="ChEBI" id="CHEBI:29105"/>
    </ligand>
</feature>
<feature type="transmembrane region" description="Helical" evidence="6">
    <location>
        <begin position="219"/>
        <end position="240"/>
    </location>
</feature>
<organism evidence="7 8">
    <name type="scientific">Ananas comosus</name>
    <name type="common">Pineapple</name>
    <name type="synonym">Ananas ananas</name>
    <dbReference type="NCBI Taxonomy" id="4615"/>
    <lineage>
        <taxon>Eukaryota</taxon>
        <taxon>Viridiplantae</taxon>
        <taxon>Streptophyta</taxon>
        <taxon>Embryophyta</taxon>
        <taxon>Tracheophyta</taxon>
        <taxon>Spermatophyta</taxon>
        <taxon>Magnoliopsida</taxon>
        <taxon>Liliopsida</taxon>
        <taxon>Poales</taxon>
        <taxon>Bromeliaceae</taxon>
        <taxon>Bromelioideae</taxon>
        <taxon>Ananas</taxon>
    </lineage>
</organism>
<dbReference type="GO" id="GO:0046872">
    <property type="term" value="F:metal ion binding"/>
    <property type="evidence" value="ECO:0007669"/>
    <property type="project" value="UniProtKB-KW"/>
</dbReference>
<evidence type="ECO:0000256" key="4">
    <source>
        <dbReference type="ARBA" id="ARBA00023136"/>
    </source>
</evidence>
<feature type="transmembrane region" description="Helical" evidence="6">
    <location>
        <begin position="346"/>
        <end position="364"/>
    </location>
</feature>
<keyword evidence="5" id="KW-0862">Zinc</keyword>
<gene>
    <name evidence="7" type="ORF">ACMD2_24006</name>
</gene>
<dbReference type="GO" id="GO:0038023">
    <property type="term" value="F:signaling receptor activity"/>
    <property type="evidence" value="ECO:0007669"/>
    <property type="project" value="TreeGrafter"/>
</dbReference>
<proteinExistence type="predicted"/>
<dbReference type="GO" id="GO:0009725">
    <property type="term" value="P:response to hormone"/>
    <property type="evidence" value="ECO:0007669"/>
    <property type="project" value="TreeGrafter"/>
</dbReference>
<keyword evidence="4 6" id="KW-0472">Membrane</keyword>
<feature type="transmembrane region" description="Helical" evidence="6">
    <location>
        <begin position="87"/>
        <end position="109"/>
    </location>
</feature>
<feature type="transmembrane region" description="Helical" evidence="6">
    <location>
        <begin position="255"/>
        <end position="275"/>
    </location>
</feature>
<evidence type="ECO:0000313" key="8">
    <source>
        <dbReference type="Proteomes" id="UP000092600"/>
    </source>
</evidence>
<dbReference type="GO" id="GO:0016020">
    <property type="term" value="C:membrane"/>
    <property type="evidence" value="ECO:0007669"/>
    <property type="project" value="UniProtKB-SubCell"/>
</dbReference>
<name>A0A199VDF5_ANACO</name>
<keyword evidence="3 6" id="KW-1133">Transmembrane helix</keyword>
<sequence>CDLVFAAAAAAEERRMGSEDSSTAAGSGEFGLRKRGGKKRKWELVEFDALPDYLKDNEFIVGHYRCEWPLKETILSIFSIHNETLNVWSHLIGFLIFMILTIFTTMVTPKEERNIPSMRQCMGLVETNMTAEGEACIIACLVSPNIPANNEIEASLSPLHSLHLPDILTSYLPSRFSHANLSNNPYFPSAPEVEVADTLSLSVTTSATATTAPITRWPILAFLCGAMFCLLTSSVCHLILCHSEQTACFMLRLDYAGITVLIVTSFYPLVFYSFLCDPFYCALYTGFITAFGTAAFVASLIPVFQTPQFRPIRAALFAAMGVSGIVPIVHKLIVFHDRPEAVVSTGYEVLMGAFYAAGVVVYAARVPERWLPGGFDLVGHSHQLFHLLVIAGAYTHYLGGLVYLKWRDVEKCL</sequence>
<feature type="transmembrane region" description="Helical" evidence="6">
    <location>
        <begin position="282"/>
        <end position="302"/>
    </location>
</feature>
<dbReference type="PANTHER" id="PTHR20855">
    <property type="entry name" value="ADIPOR/PROGESTIN RECEPTOR-RELATED"/>
    <property type="match status" value="1"/>
</dbReference>
<feature type="non-terminal residue" evidence="7">
    <location>
        <position position="1"/>
    </location>
</feature>
<feature type="transmembrane region" description="Helical" evidence="6">
    <location>
        <begin position="384"/>
        <end position="404"/>
    </location>
</feature>
<dbReference type="AlphaFoldDB" id="A0A199VDF5"/>
<evidence type="ECO:0000256" key="5">
    <source>
        <dbReference type="PIRSR" id="PIRSR604254-1"/>
    </source>
</evidence>
<evidence type="ECO:0000313" key="7">
    <source>
        <dbReference type="EMBL" id="OAY75157.1"/>
    </source>
</evidence>
<reference evidence="7 8" key="1">
    <citation type="journal article" date="2016" name="DNA Res.">
        <title>The draft genome of MD-2 pineapple using hybrid error correction of long reads.</title>
        <authorList>
            <person name="Redwan R.M."/>
            <person name="Saidin A."/>
            <person name="Kumar S.V."/>
        </authorList>
    </citation>
    <scope>NUCLEOTIDE SEQUENCE [LARGE SCALE GENOMIC DNA]</scope>
    <source>
        <strain evidence="8">cv. MD2</strain>
        <tissue evidence="7">Leaf</tissue>
    </source>
</reference>
<dbReference type="Proteomes" id="UP000092600">
    <property type="component" value="Unassembled WGS sequence"/>
</dbReference>
<dbReference type="Pfam" id="PF03006">
    <property type="entry name" value="HlyIII"/>
    <property type="match status" value="2"/>
</dbReference>
<dbReference type="EMBL" id="LSRQ01002185">
    <property type="protein sequence ID" value="OAY75157.1"/>
    <property type="molecule type" value="Genomic_DNA"/>
</dbReference>
<evidence type="ECO:0000256" key="2">
    <source>
        <dbReference type="ARBA" id="ARBA00022692"/>
    </source>
</evidence>
<comment type="caution">
    <text evidence="7">The sequence shown here is derived from an EMBL/GenBank/DDBJ whole genome shotgun (WGS) entry which is preliminary data.</text>
</comment>
<evidence type="ECO:0000256" key="3">
    <source>
        <dbReference type="ARBA" id="ARBA00022989"/>
    </source>
</evidence>
<feature type="transmembrane region" description="Helical" evidence="6">
    <location>
        <begin position="314"/>
        <end position="334"/>
    </location>
</feature>